<dbReference type="CDD" id="cd17920">
    <property type="entry name" value="DEXHc_RecQ"/>
    <property type="match status" value="1"/>
</dbReference>
<dbReference type="Pfam" id="PF00270">
    <property type="entry name" value="DEAD"/>
    <property type="match status" value="1"/>
</dbReference>
<dbReference type="PROSITE" id="PS51194">
    <property type="entry name" value="HELICASE_CTER"/>
    <property type="match status" value="1"/>
</dbReference>
<keyword evidence="16" id="KW-1185">Reference proteome</keyword>
<evidence type="ECO:0000313" key="15">
    <source>
        <dbReference type="EMBL" id="KAJ7632318.1"/>
    </source>
</evidence>
<evidence type="ECO:0000256" key="7">
    <source>
        <dbReference type="ARBA" id="ARBA00023125"/>
    </source>
</evidence>
<organism evidence="15 16">
    <name type="scientific">Roridomyces roridus</name>
    <dbReference type="NCBI Taxonomy" id="1738132"/>
    <lineage>
        <taxon>Eukaryota</taxon>
        <taxon>Fungi</taxon>
        <taxon>Dikarya</taxon>
        <taxon>Basidiomycota</taxon>
        <taxon>Agaricomycotina</taxon>
        <taxon>Agaricomycetes</taxon>
        <taxon>Agaricomycetidae</taxon>
        <taxon>Agaricales</taxon>
        <taxon>Marasmiineae</taxon>
        <taxon>Mycenaceae</taxon>
        <taxon>Roridomyces</taxon>
    </lineage>
</organism>
<proteinExistence type="inferred from homology"/>
<dbReference type="GO" id="GO:0009378">
    <property type="term" value="F:four-way junction helicase activity"/>
    <property type="evidence" value="ECO:0007669"/>
    <property type="project" value="TreeGrafter"/>
</dbReference>
<dbReference type="Pfam" id="PF00271">
    <property type="entry name" value="Helicase_C"/>
    <property type="match status" value="1"/>
</dbReference>
<comment type="catalytic activity">
    <reaction evidence="10">
        <text>Couples ATP hydrolysis with the unwinding of duplex DNA by translocating in the 3'-5' direction.</text>
        <dbReference type="EC" id="5.6.2.4"/>
    </reaction>
</comment>
<evidence type="ECO:0000256" key="6">
    <source>
        <dbReference type="ARBA" id="ARBA00022840"/>
    </source>
</evidence>
<dbReference type="SMART" id="SM00956">
    <property type="entry name" value="RQC"/>
    <property type="match status" value="1"/>
</dbReference>
<evidence type="ECO:0000256" key="4">
    <source>
        <dbReference type="ARBA" id="ARBA00022801"/>
    </source>
</evidence>
<feature type="region of interest" description="Disordered" evidence="12">
    <location>
        <begin position="114"/>
        <end position="133"/>
    </location>
</feature>
<keyword evidence="9" id="KW-0539">Nucleus</keyword>
<keyword evidence="3" id="KW-0547">Nucleotide-binding</keyword>
<dbReference type="GO" id="GO:0005634">
    <property type="term" value="C:nucleus"/>
    <property type="evidence" value="ECO:0007669"/>
    <property type="project" value="UniProtKB-SubCell"/>
</dbReference>
<keyword evidence="8" id="KW-0413">Isomerase</keyword>
<dbReference type="GO" id="GO:0006260">
    <property type="term" value="P:DNA replication"/>
    <property type="evidence" value="ECO:0007669"/>
    <property type="project" value="InterPro"/>
</dbReference>
<dbReference type="InterPro" id="IPR011545">
    <property type="entry name" value="DEAD/DEAH_box_helicase_dom"/>
</dbReference>
<dbReference type="SMART" id="SM00487">
    <property type="entry name" value="DEXDc"/>
    <property type="match status" value="1"/>
</dbReference>
<feature type="compositionally biased region" description="Polar residues" evidence="12">
    <location>
        <begin position="38"/>
        <end position="59"/>
    </location>
</feature>
<comment type="subcellular location">
    <subcellularLocation>
        <location evidence="1">Nucleus</location>
    </subcellularLocation>
</comment>
<dbReference type="GO" id="GO:0043138">
    <property type="term" value="F:3'-5' DNA helicase activity"/>
    <property type="evidence" value="ECO:0007669"/>
    <property type="project" value="UniProtKB-EC"/>
</dbReference>
<feature type="region of interest" description="Disordered" evidence="12">
    <location>
        <begin position="1"/>
        <end position="108"/>
    </location>
</feature>
<feature type="compositionally biased region" description="Polar residues" evidence="12">
    <location>
        <begin position="266"/>
        <end position="277"/>
    </location>
</feature>
<dbReference type="GO" id="GO:0003677">
    <property type="term" value="F:DNA binding"/>
    <property type="evidence" value="ECO:0007669"/>
    <property type="project" value="UniProtKB-KW"/>
</dbReference>
<keyword evidence="7" id="KW-0238">DNA-binding</keyword>
<dbReference type="GO" id="GO:0005737">
    <property type="term" value="C:cytoplasm"/>
    <property type="evidence" value="ECO:0007669"/>
    <property type="project" value="TreeGrafter"/>
</dbReference>
<dbReference type="Pfam" id="PF09382">
    <property type="entry name" value="RQC"/>
    <property type="match status" value="1"/>
</dbReference>
<dbReference type="GO" id="GO:0031422">
    <property type="term" value="C:RecQ family helicase-topoisomerase III complex"/>
    <property type="evidence" value="ECO:0007669"/>
    <property type="project" value="UniProtKB-ARBA"/>
</dbReference>
<keyword evidence="5 15" id="KW-0347">Helicase</keyword>
<dbReference type="EC" id="5.6.2.4" evidence="11"/>
<dbReference type="Gene3D" id="3.40.50.300">
    <property type="entry name" value="P-loop containing nucleotide triphosphate hydrolases"/>
    <property type="match status" value="2"/>
</dbReference>
<feature type="domain" description="Helicase C-terminal" evidence="14">
    <location>
        <begin position="568"/>
        <end position="719"/>
    </location>
</feature>
<dbReference type="PANTHER" id="PTHR13710">
    <property type="entry name" value="DNA HELICASE RECQ FAMILY MEMBER"/>
    <property type="match status" value="1"/>
</dbReference>
<dbReference type="GO" id="GO:0000729">
    <property type="term" value="P:DNA double-strand break processing"/>
    <property type="evidence" value="ECO:0007669"/>
    <property type="project" value="UniProtKB-ARBA"/>
</dbReference>
<dbReference type="SUPFAM" id="SSF52540">
    <property type="entry name" value="P-loop containing nucleoside triphosphate hydrolases"/>
    <property type="match status" value="1"/>
</dbReference>
<dbReference type="InterPro" id="IPR004589">
    <property type="entry name" value="DNA_helicase_ATP-dep_RecQ"/>
</dbReference>
<evidence type="ECO:0000256" key="9">
    <source>
        <dbReference type="ARBA" id="ARBA00023242"/>
    </source>
</evidence>
<accession>A0AAD7FPN9</accession>
<evidence type="ECO:0000259" key="14">
    <source>
        <dbReference type="PROSITE" id="PS51194"/>
    </source>
</evidence>
<dbReference type="CDD" id="cd18794">
    <property type="entry name" value="SF2_C_RecQ"/>
    <property type="match status" value="1"/>
</dbReference>
<dbReference type="Proteomes" id="UP001221142">
    <property type="component" value="Unassembled WGS sequence"/>
</dbReference>
<dbReference type="Gene3D" id="1.10.10.10">
    <property type="entry name" value="Winged helix-like DNA-binding domain superfamily/Winged helix DNA-binding domain"/>
    <property type="match status" value="1"/>
</dbReference>
<keyword evidence="6" id="KW-0067">ATP-binding</keyword>
<dbReference type="GO" id="GO:0000724">
    <property type="term" value="P:double-strand break repair via homologous recombination"/>
    <property type="evidence" value="ECO:0007669"/>
    <property type="project" value="TreeGrafter"/>
</dbReference>
<feature type="domain" description="Helicase ATP-binding" evidence="13">
    <location>
        <begin position="370"/>
        <end position="548"/>
    </location>
</feature>
<feature type="compositionally biased region" description="Low complexity" evidence="12">
    <location>
        <begin position="67"/>
        <end position="82"/>
    </location>
</feature>
<evidence type="ECO:0000256" key="12">
    <source>
        <dbReference type="SAM" id="MobiDB-lite"/>
    </source>
</evidence>
<dbReference type="InterPro" id="IPR027417">
    <property type="entry name" value="P-loop_NTPase"/>
</dbReference>
<feature type="region of interest" description="Disordered" evidence="12">
    <location>
        <begin position="874"/>
        <end position="895"/>
    </location>
</feature>
<dbReference type="InterPro" id="IPR002464">
    <property type="entry name" value="DNA/RNA_helicase_DEAH_CS"/>
</dbReference>
<evidence type="ECO:0000256" key="2">
    <source>
        <dbReference type="ARBA" id="ARBA00005446"/>
    </source>
</evidence>
<dbReference type="InterPro" id="IPR036388">
    <property type="entry name" value="WH-like_DNA-bd_sf"/>
</dbReference>
<dbReference type="GO" id="GO:0016787">
    <property type="term" value="F:hydrolase activity"/>
    <property type="evidence" value="ECO:0007669"/>
    <property type="project" value="UniProtKB-KW"/>
</dbReference>
<evidence type="ECO:0000259" key="13">
    <source>
        <dbReference type="PROSITE" id="PS51192"/>
    </source>
</evidence>
<name>A0AAD7FPN9_9AGAR</name>
<feature type="compositionally biased region" description="Low complexity" evidence="12">
    <location>
        <begin position="24"/>
        <end position="37"/>
    </location>
</feature>
<feature type="compositionally biased region" description="Polar residues" evidence="12">
    <location>
        <begin position="90"/>
        <end position="99"/>
    </location>
</feature>
<dbReference type="InterPro" id="IPR018982">
    <property type="entry name" value="RQC_domain"/>
</dbReference>
<dbReference type="EMBL" id="JARKIF010000008">
    <property type="protein sequence ID" value="KAJ7632318.1"/>
    <property type="molecule type" value="Genomic_DNA"/>
</dbReference>
<comment type="similarity">
    <text evidence="2">Belongs to the helicase family. RecQ subfamily.</text>
</comment>
<comment type="caution">
    <text evidence="15">The sequence shown here is derived from an EMBL/GenBank/DDBJ whole genome shotgun (WGS) entry which is preliminary data.</text>
</comment>
<evidence type="ECO:0000256" key="11">
    <source>
        <dbReference type="ARBA" id="ARBA00034808"/>
    </source>
</evidence>
<evidence type="ECO:0000256" key="5">
    <source>
        <dbReference type="ARBA" id="ARBA00022806"/>
    </source>
</evidence>
<dbReference type="FunFam" id="3.40.50.300:FF:000296">
    <property type="entry name" value="ATP-dependent DNA helicase RecQ"/>
    <property type="match status" value="1"/>
</dbReference>
<keyword evidence="4" id="KW-0378">Hydrolase</keyword>
<feature type="region of interest" description="Disordered" evidence="12">
    <location>
        <begin position="247"/>
        <end position="311"/>
    </location>
</feature>
<dbReference type="InterPro" id="IPR032284">
    <property type="entry name" value="RecQ_Zn-bd"/>
</dbReference>
<dbReference type="Pfam" id="PF16124">
    <property type="entry name" value="RecQ_Zn_bind"/>
    <property type="match status" value="1"/>
</dbReference>
<dbReference type="InterPro" id="IPR036390">
    <property type="entry name" value="WH_DNA-bd_sf"/>
</dbReference>
<evidence type="ECO:0000313" key="16">
    <source>
        <dbReference type="Proteomes" id="UP001221142"/>
    </source>
</evidence>
<gene>
    <name evidence="15" type="ORF">FB45DRAFT_1057437</name>
</gene>
<dbReference type="PROSITE" id="PS00690">
    <property type="entry name" value="DEAH_ATP_HELICASE"/>
    <property type="match status" value="1"/>
</dbReference>
<dbReference type="NCBIfam" id="TIGR00614">
    <property type="entry name" value="recQ_fam"/>
    <property type="match status" value="1"/>
</dbReference>
<dbReference type="SMART" id="SM00490">
    <property type="entry name" value="HELICc"/>
    <property type="match status" value="1"/>
</dbReference>
<dbReference type="PANTHER" id="PTHR13710:SF153">
    <property type="entry name" value="RECQ-LIKE DNA HELICASE BLM"/>
    <property type="match status" value="1"/>
</dbReference>
<dbReference type="InterPro" id="IPR001650">
    <property type="entry name" value="Helicase_C-like"/>
</dbReference>
<dbReference type="AlphaFoldDB" id="A0AAD7FPN9"/>
<dbReference type="FunFam" id="3.40.50.300:FF:000340">
    <property type="entry name" value="Bloom syndrome, RecQ helicase"/>
    <property type="match status" value="1"/>
</dbReference>
<evidence type="ECO:0000256" key="3">
    <source>
        <dbReference type="ARBA" id="ARBA00022741"/>
    </source>
</evidence>
<evidence type="ECO:0000256" key="8">
    <source>
        <dbReference type="ARBA" id="ARBA00023235"/>
    </source>
</evidence>
<dbReference type="SUPFAM" id="SSF46785">
    <property type="entry name" value="Winged helix' DNA-binding domain"/>
    <property type="match status" value="1"/>
</dbReference>
<evidence type="ECO:0000256" key="1">
    <source>
        <dbReference type="ARBA" id="ARBA00004123"/>
    </source>
</evidence>
<sequence length="1048" mass="117005">MSSVQNNLGDVLKARTANPTSSVPAAAQPKPAKFKPATSNSISASIRKQPSTTLPSFSTPGFHKSRSNVSHATSISTSSTPSPGLKRTSSDSQIASESLPSKRPKYGKENVEIAARSKGKAKAEPVIDADDDDEPWKRMELGETNPFTILDRDFPQFCQAAAEAPPATKYPDLVSKSTEELNTILLFNFEADRQNMASILDYHSGDAKKQDICTLDAIKSVLNDRIAAIKEMLAYRERVPSAITRCPAPIPADVRRPPPSPGPSTIVRQGSTASMSRVQPPPSPGPSTIRSFEPISRQGSTTTSRIHESFVESDADEEYWAEMDDVEMDGIEDKSRPVVEPTGPYAAEVQSKLKQVFLLREFRKNQFEAINATMDGRDVFVLMPTGGGKSLCYQLPAVCSSGKTKGVTVVVSPLVALIKDQVTALQDKGVDAVFLTSEDGEGKSREVSRRFFSSSKPTLLYITPERIKISAGTKSMLTHLYQRKELARFVIDEAHCISTWGQDFREAYQELHTLRDDFPDIPIMALTATANQRTVDDILVRLKMVNPAVFEQSFNRTNLIYNIVPKQTEKDMIAYIQRTYANQAGIIYRTSRDNCEKLAKKLRDAGLNAKHFHAKMETADKEATLREWQHGECNIIVATIAFGMGIDKPNVRFVIHYDLPKTMDGYYQETGRAGRDGLPADCILHYCYKDSRTILRMIKDPKDRTVTRESIERQEQALRLVVQYCENQSECRRTQVLQYFGEKFDAKDCLGKCNNCVNAGLYITEEVTEQAKGVLRLVQSLEKDQQNVTINTCQSIFRGSNLAAIRDKGYDHYSGFGAGSDMQKELVELLFNRLVHLDALREQSTPTNAQWHVDYVKLGPRASDFLTGKTTLKINHRPKTPKPGAKPKSTKRKPAAVNTQLHESMYVDDDIQCSSPPKPVQKSRPVVEIISDSEDDTLDLYHQLVEHRRTILSKNPSLRKEDVLDDEMLRLMSTAVPQDFMAFKRIMKGAQDVEQRWELYGKGFLSLCQGRTVGTWKDKYAFPAQPVASTSSGPGSVRKFKFVTKSSV</sequence>
<dbReference type="GO" id="GO:0005524">
    <property type="term" value="F:ATP binding"/>
    <property type="evidence" value="ECO:0007669"/>
    <property type="project" value="UniProtKB-KW"/>
</dbReference>
<dbReference type="GO" id="GO:0031573">
    <property type="term" value="P:mitotic intra-S DNA damage checkpoint signaling"/>
    <property type="evidence" value="ECO:0007669"/>
    <property type="project" value="UniProtKB-ARBA"/>
</dbReference>
<dbReference type="PROSITE" id="PS51192">
    <property type="entry name" value="HELICASE_ATP_BIND_1"/>
    <property type="match status" value="1"/>
</dbReference>
<protein>
    <recommendedName>
        <fullName evidence="11">DNA 3'-5' helicase</fullName>
        <ecNumber evidence="11">5.6.2.4</ecNumber>
    </recommendedName>
</protein>
<reference evidence="15" key="1">
    <citation type="submission" date="2023-03" db="EMBL/GenBank/DDBJ databases">
        <title>Massive genome expansion in bonnet fungi (Mycena s.s.) driven by repeated elements and novel gene families across ecological guilds.</title>
        <authorList>
            <consortium name="Lawrence Berkeley National Laboratory"/>
            <person name="Harder C.B."/>
            <person name="Miyauchi S."/>
            <person name="Viragh M."/>
            <person name="Kuo A."/>
            <person name="Thoen E."/>
            <person name="Andreopoulos B."/>
            <person name="Lu D."/>
            <person name="Skrede I."/>
            <person name="Drula E."/>
            <person name="Henrissat B."/>
            <person name="Morin E."/>
            <person name="Kohler A."/>
            <person name="Barry K."/>
            <person name="LaButti K."/>
            <person name="Morin E."/>
            <person name="Salamov A."/>
            <person name="Lipzen A."/>
            <person name="Mereny Z."/>
            <person name="Hegedus B."/>
            <person name="Baldrian P."/>
            <person name="Stursova M."/>
            <person name="Weitz H."/>
            <person name="Taylor A."/>
            <person name="Grigoriev I.V."/>
            <person name="Nagy L.G."/>
            <person name="Martin F."/>
            <person name="Kauserud H."/>
        </authorList>
    </citation>
    <scope>NUCLEOTIDE SEQUENCE</scope>
    <source>
        <strain evidence="15">9284</strain>
    </source>
</reference>
<evidence type="ECO:0000256" key="10">
    <source>
        <dbReference type="ARBA" id="ARBA00034617"/>
    </source>
</evidence>
<dbReference type="InterPro" id="IPR014001">
    <property type="entry name" value="Helicase_ATP-bd"/>
</dbReference>